<accession>A0AB74C8B2</accession>
<comment type="caution">
    <text evidence="5">The sequence shown here is derived from an EMBL/GenBank/DDBJ whole genome shotgun (WGS) entry which is preliminary data.</text>
</comment>
<evidence type="ECO:0000313" key="5">
    <source>
        <dbReference type="EMBL" id="RMZ41777.1"/>
    </source>
</evidence>
<proteinExistence type="predicted"/>
<sequence>MSLRDMKLVFRPDGFDEDFVRGAITELLRALDFSHSDGEVVHTYVHSANMLLGVYDNNIMQSLAEREFTSPVSRKAVSPTRTIYLSRLMRPREGPMLLSDFGEARIGPGPHGGDIMPLVYRAPETLLYVGWSSPIDIWSVGLTAWDLLEPKRLFTARDEDGDLYDAAHLAQLIAALGPPPPEFLAENPERRADLWDEQGMMSTRKK</sequence>
<protein>
    <recommendedName>
        <fullName evidence="4">Protein kinase domain-containing protein</fullName>
    </recommendedName>
</protein>
<dbReference type="GO" id="GO:0005524">
    <property type="term" value="F:ATP binding"/>
    <property type="evidence" value="ECO:0007669"/>
    <property type="project" value="UniProtKB-KW"/>
</dbReference>
<feature type="domain" description="Protein kinase" evidence="4">
    <location>
        <begin position="1"/>
        <end position="206"/>
    </location>
</feature>
<name>A0AB74C8B2_ASPFL</name>
<keyword evidence="3" id="KW-0067">ATP-binding</keyword>
<dbReference type="GO" id="GO:0004674">
    <property type="term" value="F:protein serine/threonine kinase activity"/>
    <property type="evidence" value="ECO:0007669"/>
    <property type="project" value="UniProtKB-KW"/>
</dbReference>
<evidence type="ECO:0000256" key="3">
    <source>
        <dbReference type="ARBA" id="ARBA00022840"/>
    </source>
</evidence>
<keyword evidence="1" id="KW-0418">Kinase</keyword>
<dbReference type="Gene3D" id="1.10.510.10">
    <property type="entry name" value="Transferase(Phosphotransferase) domain 1"/>
    <property type="match status" value="1"/>
</dbReference>
<keyword evidence="2" id="KW-0547">Nucleotide-binding</keyword>
<evidence type="ECO:0000259" key="4">
    <source>
        <dbReference type="PROSITE" id="PS50011"/>
    </source>
</evidence>
<dbReference type="PANTHER" id="PTHR24055">
    <property type="entry name" value="MITOGEN-ACTIVATED PROTEIN KINASE"/>
    <property type="match status" value="1"/>
</dbReference>
<organism evidence="5 6">
    <name type="scientific">Aspergillus flavus</name>
    <dbReference type="NCBI Taxonomy" id="5059"/>
    <lineage>
        <taxon>Eukaryota</taxon>
        <taxon>Fungi</taxon>
        <taxon>Dikarya</taxon>
        <taxon>Ascomycota</taxon>
        <taxon>Pezizomycotina</taxon>
        <taxon>Eurotiomycetes</taxon>
        <taxon>Eurotiomycetidae</taxon>
        <taxon>Eurotiales</taxon>
        <taxon>Aspergillaceae</taxon>
        <taxon>Aspergillus</taxon>
        <taxon>Aspergillus subgen. Circumdati</taxon>
    </lineage>
</organism>
<dbReference type="InterPro" id="IPR011009">
    <property type="entry name" value="Kinase-like_dom_sf"/>
</dbReference>
<dbReference type="SUPFAM" id="SSF56112">
    <property type="entry name" value="Protein kinase-like (PK-like)"/>
    <property type="match status" value="1"/>
</dbReference>
<dbReference type="InterPro" id="IPR050117">
    <property type="entry name" value="MAPK"/>
</dbReference>
<reference evidence="5 6" key="1">
    <citation type="submission" date="2018-07" db="EMBL/GenBank/DDBJ databases">
        <title>Identification of spontaneous genetic mutation associated with occurrence of a yellow conidial color mutant of Aspergillus flavus.</title>
        <authorList>
            <person name="Chang P.-K."/>
            <person name="Mack B.M."/>
            <person name="Scharfenstein L."/>
            <person name="Gilbert M.K."/>
        </authorList>
    </citation>
    <scope>NUCLEOTIDE SEQUENCE [LARGE SCALE GENOMIC DNA]</scope>
    <source>
        <strain evidence="5 6">CA14</strain>
    </source>
</reference>
<dbReference type="InterPro" id="IPR000719">
    <property type="entry name" value="Prot_kinase_dom"/>
</dbReference>
<dbReference type="PROSITE" id="PS50011">
    <property type="entry name" value="PROTEIN_KINASE_DOM"/>
    <property type="match status" value="1"/>
</dbReference>
<keyword evidence="1" id="KW-0808">Transferase</keyword>
<gene>
    <name evidence="5" type="ORF">CA14_011279</name>
</gene>
<dbReference type="AlphaFoldDB" id="A0AB74C8B2"/>
<evidence type="ECO:0000313" key="6">
    <source>
        <dbReference type="Proteomes" id="UP000275480"/>
    </source>
</evidence>
<evidence type="ECO:0000256" key="2">
    <source>
        <dbReference type="ARBA" id="ARBA00022741"/>
    </source>
</evidence>
<dbReference type="Proteomes" id="UP000275480">
    <property type="component" value="Unassembled WGS sequence"/>
</dbReference>
<evidence type="ECO:0000256" key="1">
    <source>
        <dbReference type="ARBA" id="ARBA00022527"/>
    </source>
</evidence>
<dbReference type="EMBL" id="QQZZ01000110">
    <property type="protein sequence ID" value="RMZ41777.1"/>
    <property type="molecule type" value="Genomic_DNA"/>
</dbReference>
<keyword evidence="1" id="KW-0723">Serine/threonine-protein kinase</keyword>